<feature type="transmembrane region" description="Helical" evidence="8">
    <location>
        <begin position="454"/>
        <end position="475"/>
    </location>
</feature>
<evidence type="ECO:0000313" key="9">
    <source>
        <dbReference type="EMBL" id="OIR20277.1"/>
    </source>
</evidence>
<dbReference type="EMBL" id="MIYU01000001">
    <property type="protein sequence ID" value="OIR20277.1"/>
    <property type="molecule type" value="Genomic_DNA"/>
</dbReference>
<organism evidence="9 10">
    <name type="scientific">Marine Group III euryarchaeote CG-Bathy1</name>
    <dbReference type="NCBI Taxonomy" id="1889001"/>
    <lineage>
        <taxon>Archaea</taxon>
        <taxon>Methanobacteriati</taxon>
        <taxon>Thermoplasmatota</taxon>
        <taxon>Thermoplasmata</taxon>
        <taxon>Candidatus Thermoprofundales</taxon>
    </lineage>
</organism>
<evidence type="ECO:0000256" key="2">
    <source>
        <dbReference type="ARBA" id="ARBA00006434"/>
    </source>
</evidence>
<dbReference type="GO" id="GO:0005886">
    <property type="term" value="C:plasma membrane"/>
    <property type="evidence" value="ECO:0007669"/>
    <property type="project" value="TreeGrafter"/>
</dbReference>
<dbReference type="Proteomes" id="UP000183815">
    <property type="component" value="Unassembled WGS sequence"/>
</dbReference>
<feature type="transmembrane region" description="Helical" evidence="8">
    <location>
        <begin position="44"/>
        <end position="63"/>
    </location>
</feature>
<dbReference type="PANTHER" id="PTHR48086">
    <property type="entry name" value="SODIUM/PROLINE SYMPORTER-RELATED"/>
    <property type="match status" value="1"/>
</dbReference>
<feature type="transmembrane region" description="Helical" evidence="8">
    <location>
        <begin position="155"/>
        <end position="175"/>
    </location>
</feature>
<feature type="transmembrane region" description="Helical" evidence="8">
    <location>
        <begin position="415"/>
        <end position="442"/>
    </location>
</feature>
<evidence type="ECO:0000256" key="1">
    <source>
        <dbReference type="ARBA" id="ARBA00004141"/>
    </source>
</evidence>
<feature type="transmembrane region" description="Helical" evidence="8">
    <location>
        <begin position="232"/>
        <end position="252"/>
    </location>
</feature>
<sequence length="480" mass="51947">MMDVNYAYLLMAVSLGFFAWLGITNALKKESSFDEYLSARNSQSWLSIGLSLFASGMGIWILFGPSEVGYYGGFYDVLGYALSSATPFILLANIGPIIRRITPEGVTLADYVKQRMGRTMQIYVGIISTIYMLTFMFAEYIAIGKAMNFLSGMDPLIPIIAVGIVTTVYTTMGGLPVSIKTDRIQSYFVIWLIICILLIIVTSGMSDMWENAKAYTPEDVEWEWLHGSISDYSTFEAGLALVLAITAAEMFSQGNWQRAWASENDLALRKGSYLAAGLCFIAVLLMGFLGTVKAGEGALNDPSITFFELIKDYSTGILAMFIIIGIALVCSSIDTLQNALVAVISRDITDGKISLKEARYVTIAIVPIAIILAWYLKDETLSVFRIFLVADLFAAATVLPIFLTLSDKITPKGSLIGAISGLLSVIVYGAITADIGTGIGYLTNPVNEWGLANLGVFLSALIGSGSITVISSAIFNRAEA</sequence>
<feature type="transmembrane region" description="Helical" evidence="8">
    <location>
        <begin position="122"/>
        <end position="143"/>
    </location>
</feature>
<feature type="transmembrane region" description="Helical" evidence="8">
    <location>
        <begin position="6"/>
        <end position="23"/>
    </location>
</feature>
<dbReference type="AlphaFoldDB" id="A0A1J5TUU6"/>
<evidence type="ECO:0008006" key="11">
    <source>
        <dbReference type="Google" id="ProtNLM"/>
    </source>
</evidence>
<dbReference type="Pfam" id="PF00474">
    <property type="entry name" value="SSF"/>
    <property type="match status" value="1"/>
</dbReference>
<keyword evidence="6 8" id="KW-0472">Membrane</keyword>
<evidence type="ECO:0000256" key="3">
    <source>
        <dbReference type="ARBA" id="ARBA00022448"/>
    </source>
</evidence>
<comment type="similarity">
    <text evidence="2 7">Belongs to the sodium:solute symporter (SSF) (TC 2.A.21) family.</text>
</comment>
<feature type="transmembrane region" description="Helical" evidence="8">
    <location>
        <begin position="357"/>
        <end position="376"/>
    </location>
</feature>
<feature type="transmembrane region" description="Helical" evidence="8">
    <location>
        <begin position="313"/>
        <end position="336"/>
    </location>
</feature>
<evidence type="ECO:0000256" key="7">
    <source>
        <dbReference type="RuleBase" id="RU362091"/>
    </source>
</evidence>
<keyword evidence="3" id="KW-0813">Transport</keyword>
<proteinExistence type="inferred from homology"/>
<keyword evidence="5 8" id="KW-1133">Transmembrane helix</keyword>
<dbReference type="PANTHER" id="PTHR48086:SF10">
    <property type="entry name" value="AGR155CP"/>
    <property type="match status" value="1"/>
</dbReference>
<comment type="caution">
    <text evidence="9">The sequence shown here is derived from an EMBL/GenBank/DDBJ whole genome shotgun (WGS) entry which is preliminary data.</text>
</comment>
<dbReference type="GO" id="GO:0015606">
    <property type="term" value="F:spermidine transmembrane transporter activity"/>
    <property type="evidence" value="ECO:0007669"/>
    <property type="project" value="TreeGrafter"/>
</dbReference>
<dbReference type="PROSITE" id="PS50283">
    <property type="entry name" value="NA_SOLUT_SYMP_3"/>
    <property type="match status" value="1"/>
</dbReference>
<feature type="transmembrane region" description="Helical" evidence="8">
    <location>
        <begin position="273"/>
        <end position="293"/>
    </location>
</feature>
<dbReference type="InterPro" id="IPR001734">
    <property type="entry name" value="Na/solute_symporter"/>
</dbReference>
<evidence type="ECO:0000256" key="8">
    <source>
        <dbReference type="SAM" id="Phobius"/>
    </source>
</evidence>
<feature type="transmembrane region" description="Helical" evidence="8">
    <location>
        <begin position="187"/>
        <end position="205"/>
    </location>
</feature>
<comment type="subcellular location">
    <subcellularLocation>
        <location evidence="1">Membrane</location>
        <topology evidence="1">Multi-pass membrane protein</topology>
    </subcellularLocation>
</comment>
<feature type="transmembrane region" description="Helical" evidence="8">
    <location>
        <begin position="382"/>
        <end position="403"/>
    </location>
</feature>
<dbReference type="InterPro" id="IPR038377">
    <property type="entry name" value="Na/Glc_symporter_sf"/>
</dbReference>
<protein>
    <recommendedName>
        <fullName evidence="11">Sodium:solute symporter</fullName>
    </recommendedName>
</protein>
<dbReference type="Gene3D" id="1.20.1730.10">
    <property type="entry name" value="Sodium/glucose cotransporter"/>
    <property type="match status" value="1"/>
</dbReference>
<evidence type="ECO:0000256" key="4">
    <source>
        <dbReference type="ARBA" id="ARBA00022692"/>
    </source>
</evidence>
<feature type="transmembrane region" description="Helical" evidence="8">
    <location>
        <begin position="69"/>
        <end position="91"/>
    </location>
</feature>
<keyword evidence="4 8" id="KW-0812">Transmembrane</keyword>
<evidence type="ECO:0000256" key="6">
    <source>
        <dbReference type="ARBA" id="ARBA00023136"/>
    </source>
</evidence>
<name>A0A1J5TUU6_9ARCH</name>
<accession>A0A1J5TUU6</accession>
<dbReference type="InterPro" id="IPR050277">
    <property type="entry name" value="Sodium:Solute_Symporter"/>
</dbReference>
<evidence type="ECO:0000256" key="5">
    <source>
        <dbReference type="ARBA" id="ARBA00022989"/>
    </source>
</evidence>
<reference evidence="9 10" key="1">
    <citation type="submission" date="2016-08" db="EMBL/GenBank/DDBJ databases">
        <title>New Insights into Marine Group III Euryarchaeota, from dark to light.</title>
        <authorList>
            <person name="Haro-Moreno J.M."/>
            <person name="Rodriguez-Valera F."/>
            <person name="Lopez-Garcia P."/>
            <person name="Moreira D."/>
            <person name="Martin-Cuadrado A.B."/>
        </authorList>
    </citation>
    <scope>NUCLEOTIDE SEQUENCE [LARGE SCALE GENOMIC DNA]</scope>
    <source>
        <strain evidence="9">CG-Bathy1</strain>
    </source>
</reference>
<evidence type="ECO:0000313" key="10">
    <source>
        <dbReference type="Proteomes" id="UP000183815"/>
    </source>
</evidence>
<gene>
    <name evidence="9" type="ORF">BEU04_00245</name>
</gene>